<accession>A0A397YX49</accession>
<dbReference type="AlphaFoldDB" id="A0A397YX49"/>
<evidence type="ECO:0000313" key="2">
    <source>
        <dbReference type="Proteomes" id="UP000264353"/>
    </source>
</evidence>
<gene>
    <name evidence="1" type="ORF">BRARA_F00601</name>
</gene>
<name>A0A397YX49_BRACM</name>
<sequence>MSKSMKLYNQIRSLLMVVSRTSSCLGSYCLLNQKREERSCRRIIASVSKDVCVCLSQNFLDST</sequence>
<reference evidence="1 2" key="1">
    <citation type="submission" date="2018-06" db="EMBL/GenBank/DDBJ databases">
        <title>WGS assembly of Brassica rapa FPsc.</title>
        <authorList>
            <person name="Bowman J."/>
            <person name="Kohchi T."/>
            <person name="Yamato K."/>
            <person name="Jenkins J."/>
            <person name="Shu S."/>
            <person name="Ishizaki K."/>
            <person name="Yamaoka S."/>
            <person name="Nishihama R."/>
            <person name="Nakamura Y."/>
            <person name="Berger F."/>
            <person name="Adam C."/>
            <person name="Aki S."/>
            <person name="Althoff F."/>
            <person name="Araki T."/>
            <person name="Arteaga-Vazquez M."/>
            <person name="Balasubrmanian S."/>
            <person name="Bauer D."/>
            <person name="Boehm C."/>
            <person name="Briginshaw L."/>
            <person name="Caballero-Perez J."/>
            <person name="Catarino B."/>
            <person name="Chen F."/>
            <person name="Chiyoda S."/>
            <person name="Chovatia M."/>
            <person name="Davies K."/>
            <person name="Delmans M."/>
            <person name="Demura T."/>
            <person name="Dierschke T."/>
            <person name="Dolan L."/>
            <person name="Dorantes-Acosta A."/>
            <person name="Eklund D."/>
            <person name="Florent S."/>
            <person name="Flores-Sandoval E."/>
            <person name="Fujiyama A."/>
            <person name="Fukuzawa H."/>
            <person name="Galik B."/>
            <person name="Grimanelli D."/>
            <person name="Grimwood J."/>
            <person name="Grossniklaus U."/>
            <person name="Hamada T."/>
            <person name="Haseloff J."/>
            <person name="Hetherington A."/>
            <person name="Higo A."/>
            <person name="Hirakawa Y."/>
            <person name="Hundley H."/>
            <person name="Ikeda Y."/>
            <person name="Inoue K."/>
            <person name="Inoue S."/>
            <person name="Ishida S."/>
            <person name="Jia Q."/>
            <person name="Kakita M."/>
            <person name="Kanazawa T."/>
            <person name="Kawai Y."/>
            <person name="Kawashima T."/>
            <person name="Kennedy M."/>
            <person name="Kinose K."/>
            <person name="Kinoshita T."/>
            <person name="Kohara Y."/>
            <person name="Koide E."/>
            <person name="Komatsu K."/>
            <person name="Kopischke S."/>
            <person name="Kubo M."/>
            <person name="Kyozuka J."/>
            <person name="Lagercrantz U."/>
            <person name="Lin S."/>
            <person name="Lindquist E."/>
            <person name="Lipzen A."/>
            <person name="Lu C."/>
            <person name="Luna E."/>
            <person name="Martienssen R."/>
            <person name="Minamino N."/>
            <person name="Mizutani M."/>
            <person name="Mizutani M."/>
            <person name="Mochizuki N."/>
            <person name="Monte I."/>
            <person name="Mosher R."/>
            <person name="Nagasaki H."/>
            <person name="Nakagami H."/>
            <person name="Naramoto S."/>
            <person name="Nishitani K."/>
            <person name="Ohtani M."/>
            <person name="Okamoto T."/>
            <person name="Okumura M."/>
            <person name="Phillips J."/>
            <person name="Pollak B."/>
            <person name="Reinders A."/>
            <person name="Roevekamp M."/>
            <person name="Sano R."/>
            <person name="Sawa S."/>
            <person name="Schmid M."/>
            <person name="Shirakawa M."/>
            <person name="Solano R."/>
            <person name="Spunde A."/>
            <person name="Suetsugu N."/>
            <person name="Sugano S."/>
            <person name="Sugiyama A."/>
            <person name="Sun R."/>
            <person name="Suzuki Y."/>
            <person name="Takenaka M."/>
            <person name="Takezawa D."/>
            <person name="Tomogane H."/>
            <person name="Tsuzuki M."/>
            <person name="Ueda T."/>
            <person name="Umeda M."/>
            <person name="Ward J."/>
            <person name="Watanabe Y."/>
            <person name="Yazaki K."/>
            <person name="Yokoyama R."/>
            <person name="Yoshitake Y."/>
            <person name="Yotsui I."/>
            <person name="Zachgo S."/>
            <person name="Schmutz J."/>
        </authorList>
    </citation>
    <scope>NUCLEOTIDE SEQUENCE [LARGE SCALE GENOMIC DNA]</scope>
    <source>
        <strain evidence="2">cv. B-3</strain>
    </source>
</reference>
<evidence type="ECO:0000313" key="1">
    <source>
        <dbReference type="EMBL" id="RID57208.1"/>
    </source>
</evidence>
<proteinExistence type="predicted"/>
<dbReference type="Proteomes" id="UP000264353">
    <property type="component" value="Chromosome A6"/>
</dbReference>
<organism evidence="1 2">
    <name type="scientific">Brassica campestris</name>
    <name type="common">Field mustard</name>
    <dbReference type="NCBI Taxonomy" id="3711"/>
    <lineage>
        <taxon>Eukaryota</taxon>
        <taxon>Viridiplantae</taxon>
        <taxon>Streptophyta</taxon>
        <taxon>Embryophyta</taxon>
        <taxon>Tracheophyta</taxon>
        <taxon>Spermatophyta</taxon>
        <taxon>Magnoliopsida</taxon>
        <taxon>eudicotyledons</taxon>
        <taxon>Gunneridae</taxon>
        <taxon>Pentapetalae</taxon>
        <taxon>rosids</taxon>
        <taxon>malvids</taxon>
        <taxon>Brassicales</taxon>
        <taxon>Brassicaceae</taxon>
        <taxon>Brassiceae</taxon>
        <taxon>Brassica</taxon>
    </lineage>
</organism>
<protein>
    <submittedName>
        <fullName evidence="1">Uncharacterized protein</fullName>
    </submittedName>
</protein>
<dbReference type="EMBL" id="CM010633">
    <property type="protein sequence ID" value="RID57208.1"/>
    <property type="molecule type" value="Genomic_DNA"/>
</dbReference>